<dbReference type="Proteomes" id="UP001185069">
    <property type="component" value="Unassembled WGS sequence"/>
</dbReference>
<gene>
    <name evidence="4" type="ORF">JOE69_003399</name>
</gene>
<dbReference type="Pfam" id="PF00583">
    <property type="entry name" value="Acetyltransf_1"/>
    <property type="match status" value="1"/>
</dbReference>
<protein>
    <submittedName>
        <fullName evidence="4">Ribosomal protein S18 acetylase RimI-like enzyme</fullName>
    </submittedName>
</protein>
<dbReference type="SUPFAM" id="SSF55729">
    <property type="entry name" value="Acyl-CoA N-acyltransferases (Nat)"/>
    <property type="match status" value="2"/>
</dbReference>
<dbReference type="RefSeq" id="WP_309800786.1">
    <property type="nucleotide sequence ID" value="NZ_BAAAHY010000006.1"/>
</dbReference>
<dbReference type="InterPro" id="IPR050680">
    <property type="entry name" value="YpeA/RimI_acetyltransf"/>
</dbReference>
<dbReference type="InterPro" id="IPR000182">
    <property type="entry name" value="GNAT_dom"/>
</dbReference>
<feature type="domain" description="N-acetyltransferase" evidence="3">
    <location>
        <begin position="10"/>
        <end position="170"/>
    </location>
</feature>
<evidence type="ECO:0000259" key="3">
    <source>
        <dbReference type="PROSITE" id="PS51186"/>
    </source>
</evidence>
<proteinExistence type="predicted"/>
<dbReference type="PANTHER" id="PTHR43420">
    <property type="entry name" value="ACETYLTRANSFERASE"/>
    <property type="match status" value="1"/>
</dbReference>
<dbReference type="EMBL" id="JAVDQF010000001">
    <property type="protein sequence ID" value="MDR6271161.1"/>
    <property type="molecule type" value="Genomic_DNA"/>
</dbReference>
<evidence type="ECO:0000256" key="2">
    <source>
        <dbReference type="ARBA" id="ARBA00023315"/>
    </source>
</evidence>
<dbReference type="InterPro" id="IPR016181">
    <property type="entry name" value="Acyl_CoA_acyltransferase"/>
</dbReference>
<keyword evidence="5" id="KW-1185">Reference proteome</keyword>
<accession>A0ABU1JIF8</accession>
<keyword evidence="1" id="KW-0808">Transferase</keyword>
<feature type="domain" description="N-acetyltransferase" evidence="3">
    <location>
        <begin position="172"/>
        <end position="323"/>
    </location>
</feature>
<keyword evidence="2" id="KW-0012">Acyltransferase</keyword>
<sequence>MTLPGREQGLEFRPITEADLAAWYELVLRISEAEKPPWHDQPEDLANALSSAKNDPRQNTLLGLDESGVPRAFGRVSKNPGGDKAHVFGGVDPQWQRRGIGSAVLSWQLRQVAKRFAEQGQSPARARGFLEADNAAQRALYAAQGFEVVRYFSEMRRPLAEAIPDIDLAPDLQLVRYRPEQSEAVRLAHNAAFADHWGSEPRDAEAWANTVGHPQFRADWSSVVLDAGSGDVVGYQLASYDDEVLTKFGRREGYTELLGVRREYRGRRIAAALLADALQRFAEAGMDYAALDVDTESPTGAVGLYDRMGYRPTHRSMALDLVL</sequence>
<evidence type="ECO:0000313" key="5">
    <source>
        <dbReference type="Proteomes" id="UP001185069"/>
    </source>
</evidence>
<evidence type="ECO:0000256" key="1">
    <source>
        <dbReference type="ARBA" id="ARBA00022679"/>
    </source>
</evidence>
<dbReference type="Pfam" id="PF13508">
    <property type="entry name" value="Acetyltransf_7"/>
    <property type="match status" value="1"/>
</dbReference>
<comment type="caution">
    <text evidence="4">The sequence shown here is derived from an EMBL/GenBank/DDBJ whole genome shotgun (WGS) entry which is preliminary data.</text>
</comment>
<organism evidence="4 5">
    <name type="scientific">Arthrobacter russicus</name>
    <dbReference type="NCBI Taxonomy" id="172040"/>
    <lineage>
        <taxon>Bacteria</taxon>
        <taxon>Bacillati</taxon>
        <taxon>Actinomycetota</taxon>
        <taxon>Actinomycetes</taxon>
        <taxon>Micrococcales</taxon>
        <taxon>Micrococcaceae</taxon>
        <taxon>Arthrobacter</taxon>
    </lineage>
</organism>
<reference evidence="4 5" key="1">
    <citation type="submission" date="2023-07" db="EMBL/GenBank/DDBJ databases">
        <title>Sequencing the genomes of 1000 actinobacteria strains.</title>
        <authorList>
            <person name="Klenk H.-P."/>
        </authorList>
    </citation>
    <scope>NUCLEOTIDE SEQUENCE [LARGE SCALE GENOMIC DNA]</scope>
    <source>
        <strain evidence="4 5">DSM 14555</strain>
    </source>
</reference>
<evidence type="ECO:0000313" key="4">
    <source>
        <dbReference type="EMBL" id="MDR6271161.1"/>
    </source>
</evidence>
<name>A0ABU1JIF8_9MICC</name>
<dbReference type="PROSITE" id="PS51186">
    <property type="entry name" value="GNAT"/>
    <property type="match status" value="2"/>
</dbReference>
<dbReference type="CDD" id="cd04301">
    <property type="entry name" value="NAT_SF"/>
    <property type="match status" value="1"/>
</dbReference>
<dbReference type="Gene3D" id="3.40.630.30">
    <property type="match status" value="1"/>
</dbReference>